<keyword evidence="8" id="KW-1185">Reference proteome</keyword>
<reference evidence="7 8" key="1">
    <citation type="submission" date="2020-08" db="EMBL/GenBank/DDBJ databases">
        <title>Genomic Encyclopedia of Type Strains, Phase IV (KMG-IV): sequencing the most valuable type-strain genomes for metagenomic binning, comparative biology and taxonomic classification.</title>
        <authorList>
            <person name="Goeker M."/>
        </authorList>
    </citation>
    <scope>NUCLEOTIDE SEQUENCE [LARGE SCALE GENOMIC DNA]</scope>
    <source>
        <strain evidence="7 8">DSM 25966</strain>
    </source>
</reference>
<dbReference type="InterPro" id="IPR001851">
    <property type="entry name" value="ABC_transp_permease"/>
</dbReference>
<evidence type="ECO:0000256" key="3">
    <source>
        <dbReference type="ARBA" id="ARBA00022692"/>
    </source>
</evidence>
<dbReference type="Proteomes" id="UP000553963">
    <property type="component" value="Unassembled WGS sequence"/>
</dbReference>
<feature type="transmembrane region" description="Helical" evidence="6">
    <location>
        <begin position="237"/>
        <end position="256"/>
    </location>
</feature>
<keyword evidence="5 6" id="KW-0472">Membrane</keyword>
<feature type="transmembrane region" description="Helical" evidence="6">
    <location>
        <begin position="211"/>
        <end position="231"/>
    </location>
</feature>
<keyword evidence="3 6" id="KW-0812">Transmembrane</keyword>
<evidence type="ECO:0000313" key="7">
    <source>
        <dbReference type="EMBL" id="MBB3930248.1"/>
    </source>
</evidence>
<dbReference type="EMBL" id="JACIDS010000002">
    <property type="protein sequence ID" value="MBB3930248.1"/>
    <property type="molecule type" value="Genomic_DNA"/>
</dbReference>
<evidence type="ECO:0000256" key="6">
    <source>
        <dbReference type="SAM" id="Phobius"/>
    </source>
</evidence>
<dbReference type="AlphaFoldDB" id="A0A840ALM0"/>
<feature type="transmembrane region" description="Helical" evidence="6">
    <location>
        <begin position="92"/>
        <end position="113"/>
    </location>
</feature>
<feature type="transmembrane region" description="Helical" evidence="6">
    <location>
        <begin position="292"/>
        <end position="310"/>
    </location>
</feature>
<evidence type="ECO:0000256" key="4">
    <source>
        <dbReference type="ARBA" id="ARBA00022989"/>
    </source>
</evidence>
<evidence type="ECO:0000313" key="8">
    <source>
        <dbReference type="Proteomes" id="UP000553963"/>
    </source>
</evidence>
<evidence type="ECO:0000256" key="5">
    <source>
        <dbReference type="ARBA" id="ARBA00023136"/>
    </source>
</evidence>
<dbReference type="GO" id="GO:0005886">
    <property type="term" value="C:plasma membrane"/>
    <property type="evidence" value="ECO:0007669"/>
    <property type="project" value="UniProtKB-SubCell"/>
</dbReference>
<feature type="transmembrane region" description="Helical" evidence="6">
    <location>
        <begin position="263"/>
        <end position="280"/>
    </location>
</feature>
<protein>
    <submittedName>
        <fullName evidence="7">Ribose transport system permease protein</fullName>
    </submittedName>
</protein>
<sequence>MLPRGSLRINLLLGVPALLLAAAVVAVAAIWSGDFFAAGNLGNLVNRVLPLALTALGQAFVLFAGRIDLSVGSIISLATAILATTSNELGWLAIPLVLAAGLACGALNAAGVIWLRINPLIMTLATAAVVKGIAMLLLPSPGGEVDYGFYDLFYGQDLLVGWPLAVIVAVFALAFIMLGFTRFGRRIYALGSDERAAYANGVDVRRVEWSVFLLSGLFSAAAGIAVGIKILSGDPLIGDSFTLDAIAAAVLGGVALTGGRGGVLGVLAGSIALVLIANAFNLLELDPNLQQIAKGLIFVVALMLFMRGAAKRAA</sequence>
<proteinExistence type="predicted"/>
<comment type="caution">
    <text evidence="7">The sequence shown here is derived from an EMBL/GenBank/DDBJ whole genome shotgun (WGS) entry which is preliminary data.</text>
</comment>
<feature type="transmembrane region" description="Helical" evidence="6">
    <location>
        <begin position="120"/>
        <end position="139"/>
    </location>
</feature>
<keyword evidence="4 6" id="KW-1133">Transmembrane helix</keyword>
<feature type="transmembrane region" description="Helical" evidence="6">
    <location>
        <begin position="159"/>
        <end position="180"/>
    </location>
</feature>
<dbReference type="RefSeq" id="WP_183397926.1">
    <property type="nucleotide sequence ID" value="NZ_JACIDS010000002.1"/>
</dbReference>
<keyword evidence="2" id="KW-1003">Cell membrane</keyword>
<dbReference type="CDD" id="cd06579">
    <property type="entry name" value="TM_PBP1_transp_AraH_like"/>
    <property type="match status" value="1"/>
</dbReference>
<accession>A0A840ALM0</accession>
<dbReference type="PANTHER" id="PTHR32196">
    <property type="entry name" value="ABC TRANSPORTER PERMEASE PROTEIN YPHD-RELATED-RELATED"/>
    <property type="match status" value="1"/>
</dbReference>
<dbReference type="GO" id="GO:0022857">
    <property type="term" value="F:transmembrane transporter activity"/>
    <property type="evidence" value="ECO:0007669"/>
    <property type="project" value="InterPro"/>
</dbReference>
<evidence type="ECO:0000256" key="2">
    <source>
        <dbReference type="ARBA" id="ARBA00022475"/>
    </source>
</evidence>
<gene>
    <name evidence="7" type="ORF">GGR25_001287</name>
</gene>
<evidence type="ECO:0000256" key="1">
    <source>
        <dbReference type="ARBA" id="ARBA00004651"/>
    </source>
</evidence>
<organism evidence="7 8">
    <name type="scientific">Kaistia hirudinis</name>
    <dbReference type="NCBI Taxonomy" id="1293440"/>
    <lineage>
        <taxon>Bacteria</taxon>
        <taxon>Pseudomonadati</taxon>
        <taxon>Pseudomonadota</taxon>
        <taxon>Alphaproteobacteria</taxon>
        <taxon>Hyphomicrobiales</taxon>
        <taxon>Kaistiaceae</taxon>
        <taxon>Kaistia</taxon>
    </lineage>
</organism>
<dbReference type="Pfam" id="PF02653">
    <property type="entry name" value="BPD_transp_2"/>
    <property type="match status" value="1"/>
</dbReference>
<name>A0A840ALM0_9HYPH</name>
<comment type="subcellular location">
    <subcellularLocation>
        <location evidence="1">Cell membrane</location>
        <topology evidence="1">Multi-pass membrane protein</topology>
    </subcellularLocation>
</comment>